<comment type="subcellular location">
    <subcellularLocation>
        <location evidence="1">Cell membrane</location>
        <topology evidence="1">Multi-pass membrane protein</topology>
    </subcellularLocation>
</comment>
<keyword evidence="3 6" id="KW-0812">Transmembrane</keyword>
<feature type="transmembrane region" description="Helical" evidence="6">
    <location>
        <begin position="160"/>
        <end position="177"/>
    </location>
</feature>
<dbReference type="InterPro" id="IPR029787">
    <property type="entry name" value="Nucleotide_cyclase"/>
</dbReference>
<evidence type="ECO:0000313" key="8">
    <source>
        <dbReference type="EMBL" id="CUA89521.1"/>
    </source>
</evidence>
<reference evidence="8 9" key="1">
    <citation type="submission" date="2015-08" db="EMBL/GenBank/DDBJ databases">
        <authorList>
            <person name="Varghese N."/>
        </authorList>
    </citation>
    <scope>NUCLEOTIDE SEQUENCE [LARGE SCALE GENOMIC DNA]</scope>
    <source>
        <strain evidence="8 9">DSM 18167</strain>
    </source>
</reference>
<accession>A0ABP2A6F1</accession>
<dbReference type="PROSITE" id="PS50125">
    <property type="entry name" value="GUANYLATE_CYCLASE_2"/>
    <property type="match status" value="1"/>
</dbReference>
<dbReference type="InterPro" id="IPR007895">
    <property type="entry name" value="MASE1"/>
</dbReference>
<feature type="transmembrane region" description="Helical" evidence="6">
    <location>
        <begin position="189"/>
        <end position="208"/>
    </location>
</feature>
<evidence type="ECO:0000256" key="1">
    <source>
        <dbReference type="ARBA" id="ARBA00004651"/>
    </source>
</evidence>
<proteinExistence type="predicted"/>
<evidence type="ECO:0000259" key="7">
    <source>
        <dbReference type="PROSITE" id="PS50125"/>
    </source>
</evidence>
<gene>
    <name evidence="8" type="ORF">Ga0061061_108148</name>
</gene>
<comment type="caution">
    <text evidence="8">The sequence shown here is derived from an EMBL/GenBank/DDBJ whole genome shotgun (WGS) entry which is preliminary data.</text>
</comment>
<dbReference type="Gene3D" id="3.30.70.1230">
    <property type="entry name" value="Nucleotide cyclase"/>
    <property type="match status" value="1"/>
</dbReference>
<feature type="transmembrane region" description="Helical" evidence="6">
    <location>
        <begin position="239"/>
        <end position="259"/>
    </location>
</feature>
<dbReference type="PANTHER" id="PTHR43081">
    <property type="entry name" value="ADENYLATE CYCLASE, TERMINAL-DIFFERENTIATION SPECIFIC-RELATED"/>
    <property type="match status" value="1"/>
</dbReference>
<name>A0ABP2A6F1_9HYPH</name>
<evidence type="ECO:0000256" key="3">
    <source>
        <dbReference type="ARBA" id="ARBA00022692"/>
    </source>
</evidence>
<evidence type="ECO:0000313" key="9">
    <source>
        <dbReference type="Proteomes" id="UP000182178"/>
    </source>
</evidence>
<evidence type="ECO:0000256" key="6">
    <source>
        <dbReference type="SAM" id="Phobius"/>
    </source>
</evidence>
<dbReference type="PANTHER" id="PTHR43081:SF1">
    <property type="entry name" value="ADENYLATE CYCLASE, TERMINAL-DIFFERENTIATION SPECIFIC"/>
    <property type="match status" value="1"/>
</dbReference>
<keyword evidence="2" id="KW-1003">Cell membrane</keyword>
<feature type="transmembrane region" description="Helical" evidence="6">
    <location>
        <begin position="55"/>
        <end position="72"/>
    </location>
</feature>
<dbReference type="InterPro" id="IPR050697">
    <property type="entry name" value="Adenylyl/Guanylyl_Cyclase_3/4"/>
</dbReference>
<dbReference type="CDD" id="cd07302">
    <property type="entry name" value="CHD"/>
    <property type="match status" value="1"/>
</dbReference>
<feature type="transmembrane region" description="Helical" evidence="6">
    <location>
        <begin position="271"/>
        <end position="293"/>
    </location>
</feature>
<keyword evidence="9" id="KW-1185">Reference proteome</keyword>
<feature type="domain" description="Guanylate cyclase" evidence="7">
    <location>
        <begin position="334"/>
        <end position="466"/>
    </location>
</feature>
<keyword evidence="5 6" id="KW-0472">Membrane</keyword>
<evidence type="ECO:0000256" key="5">
    <source>
        <dbReference type="ARBA" id="ARBA00023136"/>
    </source>
</evidence>
<evidence type="ECO:0000256" key="4">
    <source>
        <dbReference type="ARBA" id="ARBA00022989"/>
    </source>
</evidence>
<dbReference type="InterPro" id="IPR001054">
    <property type="entry name" value="A/G_cyclase"/>
</dbReference>
<dbReference type="SMART" id="SM00044">
    <property type="entry name" value="CYCc"/>
    <property type="match status" value="1"/>
</dbReference>
<feature type="transmembrane region" description="Helical" evidence="6">
    <location>
        <begin position="31"/>
        <end position="50"/>
    </location>
</feature>
<dbReference type="EMBL" id="CYHC01000008">
    <property type="protein sequence ID" value="CUA89521.1"/>
    <property type="molecule type" value="Genomic_DNA"/>
</dbReference>
<feature type="transmembrane region" description="Helical" evidence="6">
    <location>
        <begin position="116"/>
        <end position="140"/>
    </location>
</feature>
<protein>
    <submittedName>
        <fullName evidence="8">Adenylate cyclase, class 3</fullName>
    </submittedName>
</protein>
<keyword evidence="4 6" id="KW-1133">Transmembrane helix</keyword>
<feature type="transmembrane region" description="Helical" evidence="6">
    <location>
        <begin position="78"/>
        <end position="95"/>
    </location>
</feature>
<feature type="transmembrane region" description="Helical" evidence="6">
    <location>
        <begin position="7"/>
        <end position="25"/>
    </location>
</feature>
<dbReference type="SUPFAM" id="SSF55073">
    <property type="entry name" value="Nucleotide cyclase"/>
    <property type="match status" value="1"/>
</dbReference>
<dbReference type="Pfam" id="PF00211">
    <property type="entry name" value="Guanylate_cyc"/>
    <property type="match status" value="1"/>
</dbReference>
<dbReference type="Proteomes" id="UP000182178">
    <property type="component" value="Unassembled WGS sequence"/>
</dbReference>
<organism evidence="8 9">
    <name type="scientific">Chelatococcus sambhunathii</name>
    <dbReference type="NCBI Taxonomy" id="363953"/>
    <lineage>
        <taxon>Bacteria</taxon>
        <taxon>Pseudomonadati</taxon>
        <taxon>Pseudomonadota</taxon>
        <taxon>Alphaproteobacteria</taxon>
        <taxon>Hyphomicrobiales</taxon>
        <taxon>Chelatococcaceae</taxon>
        <taxon>Chelatococcus</taxon>
    </lineage>
</organism>
<dbReference type="Pfam" id="PF05231">
    <property type="entry name" value="MASE1"/>
    <property type="match status" value="1"/>
</dbReference>
<evidence type="ECO:0000256" key="2">
    <source>
        <dbReference type="ARBA" id="ARBA00022475"/>
    </source>
</evidence>
<sequence length="530" mass="56523">MGRQHLSIARVLAWSLAYFVLAYYAQMFAGGADGIVPVWPAIGIALFLVLRHGPAGLLPVAIGGAATVANAYAEPLRLAAELLLVGATIVGALAARHACRLAGGADDMFGRTRDMVVFLIAGCLVISAVAALIGVLVLYLTGAFPGTERLVDLPPRFMTWFISDLAGTVLVTPLLMAWNGREEFGRPSLVSLACWLALIVAAVAAWLVDFTPDVENAAMLLLFGPTLAAAALTTKPRAFTAIVLSGAFIAVTVVADNIYAAQQGLRRETVALLLVQLYLVSIVETHLVLYAAITESRRSIAERVNLSKHFSPNMVDLIARLGRPFEKPHRQPATVLFCDLRKFTLLSEAEGPEATIALLRDFHATMTDIVFRHEGTLDRYLGDGLMAVFGMPEPSPDDALRAIACAREMQDGLAGINERRRARGEAPLDMGIGLHTGEVMLGDIGSETTRSVTVIGDTVNVASRLQSLSKEIDAAIVLSTETRAAALKACDGDADPLSGLVHVGIMTLRGHSRPTDTWSLPRLRPAVPAA</sequence>